<dbReference type="Gene3D" id="6.10.250.2090">
    <property type="match status" value="1"/>
</dbReference>
<dbReference type="GO" id="GO:0008233">
    <property type="term" value="F:peptidase activity"/>
    <property type="evidence" value="ECO:0007669"/>
    <property type="project" value="UniProtKB-KW"/>
</dbReference>
<dbReference type="RefSeq" id="WP_188596725.1">
    <property type="nucleotide sequence ID" value="NZ_BMNL01000003.1"/>
</dbReference>
<keyword evidence="5" id="KW-0378">Hydrolase</keyword>
<gene>
    <name evidence="5" type="ORF">GCM10007981_14320</name>
</gene>
<evidence type="ECO:0000313" key="5">
    <source>
        <dbReference type="EMBL" id="GGP21650.1"/>
    </source>
</evidence>
<feature type="transmembrane region" description="Helical" evidence="3">
    <location>
        <begin position="6"/>
        <end position="31"/>
    </location>
</feature>
<dbReference type="FunFam" id="3.30.479.30:FF:000004">
    <property type="entry name" value="Putative membrane protease family, stomatin"/>
    <property type="match status" value="1"/>
</dbReference>
<dbReference type="Pfam" id="PF01145">
    <property type="entry name" value="Band_7"/>
    <property type="match status" value="1"/>
</dbReference>
<protein>
    <submittedName>
        <fullName evidence="5">Membrane protease subunit, stomatin/prohibitin-like protein</fullName>
    </submittedName>
</protein>
<dbReference type="OrthoDB" id="10752at2157"/>
<dbReference type="Proteomes" id="UP000610960">
    <property type="component" value="Unassembled WGS sequence"/>
</dbReference>
<evidence type="ECO:0000313" key="6">
    <source>
        <dbReference type="Proteomes" id="UP000610960"/>
    </source>
</evidence>
<organism evidence="5 6">
    <name type="scientific">Thermocladium modestius</name>
    <dbReference type="NCBI Taxonomy" id="62609"/>
    <lineage>
        <taxon>Archaea</taxon>
        <taxon>Thermoproteota</taxon>
        <taxon>Thermoprotei</taxon>
        <taxon>Thermoproteales</taxon>
        <taxon>Thermoproteaceae</taxon>
        <taxon>Thermocladium</taxon>
    </lineage>
</organism>
<dbReference type="SUPFAM" id="SSF117892">
    <property type="entry name" value="Band 7/SPFH domain"/>
    <property type="match status" value="1"/>
</dbReference>
<proteinExistence type="inferred from homology"/>
<evidence type="ECO:0000256" key="2">
    <source>
        <dbReference type="ARBA" id="ARBA00008164"/>
    </source>
</evidence>
<dbReference type="InterPro" id="IPR036013">
    <property type="entry name" value="Band_7/SPFH_dom_sf"/>
</dbReference>
<dbReference type="PANTHER" id="PTHR10264:SF19">
    <property type="entry name" value="AT06885P-RELATED"/>
    <property type="match status" value="1"/>
</dbReference>
<reference evidence="5" key="2">
    <citation type="submission" date="2020-09" db="EMBL/GenBank/DDBJ databases">
        <authorList>
            <person name="Sun Q."/>
            <person name="Ohkuma M."/>
        </authorList>
    </citation>
    <scope>NUCLEOTIDE SEQUENCE</scope>
    <source>
        <strain evidence="5">JCM 10088</strain>
    </source>
</reference>
<dbReference type="PANTHER" id="PTHR10264">
    <property type="entry name" value="BAND 7 PROTEIN-RELATED"/>
    <property type="match status" value="1"/>
</dbReference>
<dbReference type="EMBL" id="BMNL01000003">
    <property type="protein sequence ID" value="GGP21650.1"/>
    <property type="molecule type" value="Genomic_DNA"/>
</dbReference>
<name>A0A830GUP3_9CREN</name>
<dbReference type="GO" id="GO:0098552">
    <property type="term" value="C:side of membrane"/>
    <property type="evidence" value="ECO:0007669"/>
    <property type="project" value="UniProtKB-ARBA"/>
</dbReference>
<dbReference type="InterPro" id="IPR001972">
    <property type="entry name" value="Stomatin_HflK_fam"/>
</dbReference>
<accession>A0A830GUP3</accession>
<comment type="caution">
    <text evidence="5">The sequence shown here is derived from an EMBL/GenBank/DDBJ whole genome shotgun (WGS) entry which is preliminary data.</text>
</comment>
<evidence type="ECO:0000256" key="3">
    <source>
        <dbReference type="SAM" id="Phobius"/>
    </source>
</evidence>
<keyword evidence="3" id="KW-1133">Transmembrane helix</keyword>
<evidence type="ECO:0000256" key="1">
    <source>
        <dbReference type="ARBA" id="ARBA00004167"/>
    </source>
</evidence>
<comment type="similarity">
    <text evidence="2">Belongs to the band 7/mec-2 family.</text>
</comment>
<dbReference type="PRINTS" id="PR00721">
    <property type="entry name" value="STOMATIN"/>
</dbReference>
<keyword evidence="5" id="KW-0645">Protease</keyword>
<keyword evidence="3" id="KW-0472">Membrane</keyword>
<keyword evidence="3" id="KW-0812">Transmembrane</keyword>
<sequence length="271" mass="29573">MASPIGLIIDAVIVIIILIIVIPILVSAIRIVPEYQRLVKFRLGKLVGVYGPGVVFVVPIIDRVMTIDLRIITIDMASQKGLTRDNVEVTVDTAVYLRIIDPLKTVVSVSDYRSATATIAAATLRDVIGMVDMDTLLTQREEIAKKIATMVDEHASPWGIKVNAVAIKDIRLPDTLIRAMAAQAEAERIRRSKIILAQADYEAGQLYLKAAQQYSQNTISLLLRQLDTLVEIAKEHNMIIVVPNTMEATSLSALAMSLSKKESNAGGTSGQ</sequence>
<dbReference type="InterPro" id="IPR043202">
    <property type="entry name" value="Band-7_stomatin-like"/>
</dbReference>
<dbReference type="AlphaFoldDB" id="A0A830GUP3"/>
<comment type="subcellular location">
    <subcellularLocation>
        <location evidence="1">Membrane</location>
        <topology evidence="1">Single-pass membrane protein</topology>
    </subcellularLocation>
</comment>
<keyword evidence="6" id="KW-1185">Reference proteome</keyword>
<dbReference type="Gene3D" id="3.30.479.30">
    <property type="entry name" value="Band 7 domain"/>
    <property type="match status" value="1"/>
</dbReference>
<reference evidence="5" key="1">
    <citation type="journal article" date="2014" name="Int. J. Syst. Evol. Microbiol.">
        <title>Complete genome sequence of Corynebacterium casei LMG S-19264T (=DSM 44701T), isolated from a smear-ripened cheese.</title>
        <authorList>
            <consortium name="US DOE Joint Genome Institute (JGI-PGF)"/>
            <person name="Walter F."/>
            <person name="Albersmeier A."/>
            <person name="Kalinowski J."/>
            <person name="Ruckert C."/>
        </authorList>
    </citation>
    <scope>NUCLEOTIDE SEQUENCE</scope>
    <source>
        <strain evidence="5">JCM 10088</strain>
    </source>
</reference>
<dbReference type="InterPro" id="IPR001107">
    <property type="entry name" value="Band_7"/>
</dbReference>
<feature type="domain" description="Band 7" evidence="4">
    <location>
        <begin position="27"/>
        <end position="184"/>
    </location>
</feature>
<feature type="transmembrane region" description="Helical" evidence="3">
    <location>
        <begin position="43"/>
        <end position="61"/>
    </location>
</feature>
<dbReference type="GO" id="GO:0006508">
    <property type="term" value="P:proteolysis"/>
    <property type="evidence" value="ECO:0007669"/>
    <property type="project" value="UniProtKB-KW"/>
</dbReference>
<dbReference type="GO" id="GO:0005886">
    <property type="term" value="C:plasma membrane"/>
    <property type="evidence" value="ECO:0007669"/>
    <property type="project" value="InterPro"/>
</dbReference>
<dbReference type="SMART" id="SM00244">
    <property type="entry name" value="PHB"/>
    <property type="match status" value="1"/>
</dbReference>
<evidence type="ECO:0000259" key="4">
    <source>
        <dbReference type="SMART" id="SM00244"/>
    </source>
</evidence>